<dbReference type="Proteomes" id="UP000518752">
    <property type="component" value="Unassembled WGS sequence"/>
</dbReference>
<organism evidence="1 2">
    <name type="scientific">Collybiopsis confluens</name>
    <dbReference type="NCBI Taxonomy" id="2823264"/>
    <lineage>
        <taxon>Eukaryota</taxon>
        <taxon>Fungi</taxon>
        <taxon>Dikarya</taxon>
        <taxon>Basidiomycota</taxon>
        <taxon>Agaricomycotina</taxon>
        <taxon>Agaricomycetes</taxon>
        <taxon>Agaricomycetidae</taxon>
        <taxon>Agaricales</taxon>
        <taxon>Marasmiineae</taxon>
        <taxon>Omphalotaceae</taxon>
        <taxon>Collybiopsis</taxon>
    </lineage>
</organism>
<protein>
    <submittedName>
        <fullName evidence="1">Uncharacterized protein</fullName>
    </submittedName>
</protein>
<evidence type="ECO:0000313" key="1">
    <source>
        <dbReference type="EMBL" id="KAF5392978.1"/>
    </source>
</evidence>
<comment type="caution">
    <text evidence="1">The sequence shown here is derived from an EMBL/GenBank/DDBJ whole genome shotgun (WGS) entry which is preliminary data.</text>
</comment>
<sequence length="114" mass="12852">MISYPMLVPQLRSEAPGRLGDYGLESLDAIFPSPGIHMAVINASSYNTQCEFSNSKFPLYHLNYLPDEAQPRPSNRLDSGDCVTLDLRGLQHPKSRPLTIRQFSLRPSHFLRPP</sequence>
<name>A0A8H5MGB2_9AGAR</name>
<accession>A0A8H5MGB2</accession>
<gene>
    <name evidence="1" type="ORF">D9757_001095</name>
</gene>
<keyword evidence="2" id="KW-1185">Reference proteome</keyword>
<reference evidence="1 2" key="1">
    <citation type="journal article" date="2020" name="ISME J.">
        <title>Uncovering the hidden diversity of litter-decomposition mechanisms in mushroom-forming fungi.</title>
        <authorList>
            <person name="Floudas D."/>
            <person name="Bentzer J."/>
            <person name="Ahren D."/>
            <person name="Johansson T."/>
            <person name="Persson P."/>
            <person name="Tunlid A."/>
        </authorList>
    </citation>
    <scope>NUCLEOTIDE SEQUENCE [LARGE SCALE GENOMIC DNA]</scope>
    <source>
        <strain evidence="1 2">CBS 406.79</strain>
    </source>
</reference>
<proteinExistence type="predicted"/>
<dbReference type="EMBL" id="JAACJN010000003">
    <property type="protein sequence ID" value="KAF5392978.1"/>
    <property type="molecule type" value="Genomic_DNA"/>
</dbReference>
<evidence type="ECO:0000313" key="2">
    <source>
        <dbReference type="Proteomes" id="UP000518752"/>
    </source>
</evidence>
<dbReference type="AlphaFoldDB" id="A0A8H5MGB2"/>